<dbReference type="Proteomes" id="UP001163115">
    <property type="component" value="Chromosome"/>
</dbReference>
<evidence type="ECO:0000256" key="5">
    <source>
        <dbReference type="ARBA" id="ARBA00022692"/>
    </source>
</evidence>
<feature type="transmembrane region" description="Helical" evidence="9">
    <location>
        <begin position="85"/>
        <end position="107"/>
    </location>
</feature>
<feature type="transmembrane region" description="Helical" evidence="9">
    <location>
        <begin position="218"/>
        <end position="238"/>
    </location>
</feature>
<evidence type="ECO:0000313" key="12">
    <source>
        <dbReference type="Proteomes" id="UP001163115"/>
    </source>
</evidence>
<feature type="transmembrane region" description="Helical" evidence="9">
    <location>
        <begin position="447"/>
        <end position="464"/>
    </location>
</feature>
<name>A0ABY7AIL9_9FIRM</name>
<evidence type="ECO:0000259" key="10">
    <source>
        <dbReference type="Pfam" id="PF13231"/>
    </source>
</evidence>
<keyword evidence="2" id="KW-1003">Cell membrane</keyword>
<evidence type="ECO:0000256" key="7">
    <source>
        <dbReference type="ARBA" id="ARBA00023136"/>
    </source>
</evidence>
<dbReference type="RefSeq" id="WP_268116192.1">
    <property type="nucleotide sequence ID" value="NZ_CP113524.1"/>
</dbReference>
<accession>A0ABY7AIL9</accession>
<keyword evidence="7 9" id="KW-0472">Membrane</keyword>
<feature type="transmembrane region" description="Helical" evidence="9">
    <location>
        <begin position="45"/>
        <end position="64"/>
    </location>
</feature>
<reference evidence="11" key="1">
    <citation type="submission" date="2022-11" db="EMBL/GenBank/DDBJ databases">
        <title>Lacrimispora xylanolytica sy1, complete genome.</title>
        <authorList>
            <person name="Choi S."/>
        </authorList>
    </citation>
    <scope>NUCLEOTIDE SEQUENCE</scope>
    <source>
        <strain evidence="11">Sy1</strain>
    </source>
</reference>
<organism evidence="11 12">
    <name type="scientific">Lacrimispora xylanolytica</name>
    <dbReference type="NCBI Taxonomy" id="29375"/>
    <lineage>
        <taxon>Bacteria</taxon>
        <taxon>Bacillati</taxon>
        <taxon>Bacillota</taxon>
        <taxon>Clostridia</taxon>
        <taxon>Lachnospirales</taxon>
        <taxon>Lachnospiraceae</taxon>
        <taxon>Lacrimispora</taxon>
    </lineage>
</organism>
<proteinExistence type="predicted"/>
<evidence type="ECO:0000256" key="9">
    <source>
        <dbReference type="SAM" id="Phobius"/>
    </source>
</evidence>
<dbReference type="InterPro" id="IPR050297">
    <property type="entry name" value="LipidA_mod_glycosyltrf_83"/>
</dbReference>
<keyword evidence="12" id="KW-1185">Reference proteome</keyword>
<feature type="transmembrane region" description="Helical" evidence="9">
    <location>
        <begin position="168"/>
        <end position="185"/>
    </location>
</feature>
<feature type="transmembrane region" description="Helical" evidence="9">
    <location>
        <begin position="470"/>
        <end position="488"/>
    </location>
</feature>
<gene>
    <name evidence="11" type="ORF">OW255_07395</name>
</gene>
<keyword evidence="3 11" id="KW-0328">Glycosyltransferase</keyword>
<keyword evidence="4 11" id="KW-0808">Transferase</keyword>
<feature type="transmembrane region" description="Helical" evidence="9">
    <location>
        <begin position="7"/>
        <end position="25"/>
    </location>
</feature>
<protein>
    <submittedName>
        <fullName evidence="11">Glycosyltransferase family 39 protein</fullName>
        <ecNumber evidence="11">2.4.-.-</ecNumber>
    </submittedName>
</protein>
<comment type="subcellular location">
    <subcellularLocation>
        <location evidence="1">Cell membrane</location>
        <topology evidence="1">Multi-pass membrane protein</topology>
    </subcellularLocation>
</comment>
<evidence type="ECO:0000256" key="3">
    <source>
        <dbReference type="ARBA" id="ARBA00022676"/>
    </source>
</evidence>
<evidence type="ECO:0000256" key="1">
    <source>
        <dbReference type="ARBA" id="ARBA00004651"/>
    </source>
</evidence>
<dbReference type="EMBL" id="CP113524">
    <property type="protein sequence ID" value="WAJ25326.1"/>
    <property type="molecule type" value="Genomic_DNA"/>
</dbReference>
<evidence type="ECO:0000256" key="6">
    <source>
        <dbReference type="ARBA" id="ARBA00022989"/>
    </source>
</evidence>
<evidence type="ECO:0000256" key="8">
    <source>
        <dbReference type="SAM" id="MobiDB-lite"/>
    </source>
</evidence>
<sequence length="658" mass="75521">MKLEKNWFYYLCISLSIVGFAYILICGVSEIGNSQEYPYARKGMLILIFFLTWVGVHFIALLLARLDIGTKLEKKKTFMSVMEGAYVVLILWAAFFLRYAVITHLPMEPASDYKTYYEVAEMMKRGTLQEKGEGYCNYIAMFPHIIGYCYILKQVFVLFGTSVWNGQLANVLFSVGTVLVIYRIARKIGGRLPGVIALTAAAFWPSQILYINMLASEYSFSFFLYLSLLLFLHLVMDYHGDTKHGVRGLLLHILLGCLIAVTSAIRPMALILLVAILICILPLKMRLPNIPQNSIPVLVQLLGKGWVRGILILASYLILSNVLTTNTELTINRSVPSFSESVGYNLLVGLNEKSRGGWNEEDSKFLYENLERTGSPIEAQIACRKEAMKRIKEDPKALFDLFINKYELLWGNDDYGVTWNQAFLKEQNHLTPERAGFLIESRETNHMVYMVFALFSFMTFIYLLKRRASYLYVPILIYLGTVGMHLLVESQNRYHFHVLPVFMIVASVGIGYIFENAVGFVTSQDLIKQDRDKIKLKEELALKHFEEEEHEAIKTRYHKMTNAFDMKSAIDKGNVIVTVSKKYMEDAPVKENDVNRETEAIPPKFHEKERDKLINKIQTLERSNQELLKKVNALKKKTAGNLKHTRKPPKLNLWRKPK</sequence>
<evidence type="ECO:0000256" key="4">
    <source>
        <dbReference type="ARBA" id="ARBA00022679"/>
    </source>
</evidence>
<feature type="transmembrane region" description="Helical" evidence="9">
    <location>
        <begin position="192"/>
        <end position="212"/>
    </location>
</feature>
<feature type="domain" description="Glycosyltransferase RgtA/B/C/D-like" evidence="10">
    <location>
        <begin position="148"/>
        <end position="284"/>
    </location>
</feature>
<keyword evidence="6 9" id="KW-1133">Transmembrane helix</keyword>
<evidence type="ECO:0000313" key="11">
    <source>
        <dbReference type="EMBL" id="WAJ25326.1"/>
    </source>
</evidence>
<dbReference type="GO" id="GO:0016757">
    <property type="term" value="F:glycosyltransferase activity"/>
    <property type="evidence" value="ECO:0007669"/>
    <property type="project" value="UniProtKB-KW"/>
</dbReference>
<dbReference type="EC" id="2.4.-.-" evidence="11"/>
<evidence type="ECO:0000256" key="2">
    <source>
        <dbReference type="ARBA" id="ARBA00022475"/>
    </source>
</evidence>
<feature type="region of interest" description="Disordered" evidence="8">
    <location>
        <begin position="634"/>
        <end position="658"/>
    </location>
</feature>
<dbReference type="PANTHER" id="PTHR33908">
    <property type="entry name" value="MANNOSYLTRANSFERASE YKCB-RELATED"/>
    <property type="match status" value="1"/>
</dbReference>
<dbReference type="PANTHER" id="PTHR33908:SF11">
    <property type="entry name" value="MEMBRANE PROTEIN"/>
    <property type="match status" value="1"/>
</dbReference>
<keyword evidence="5 9" id="KW-0812">Transmembrane</keyword>
<feature type="transmembrane region" description="Helical" evidence="9">
    <location>
        <begin position="495"/>
        <end position="514"/>
    </location>
</feature>
<dbReference type="Pfam" id="PF13231">
    <property type="entry name" value="PMT_2"/>
    <property type="match status" value="1"/>
</dbReference>
<dbReference type="InterPro" id="IPR038731">
    <property type="entry name" value="RgtA/B/C-like"/>
</dbReference>
<feature type="transmembrane region" description="Helical" evidence="9">
    <location>
        <begin position="250"/>
        <end position="283"/>
    </location>
</feature>